<gene>
    <name evidence="1" type="ORF">CINC_LOCUS10495</name>
</gene>
<reference evidence="1" key="1">
    <citation type="submission" date="2021-12" db="EMBL/GenBank/DDBJ databases">
        <authorList>
            <person name="King R."/>
        </authorList>
    </citation>
    <scope>NUCLEOTIDE SEQUENCE</scope>
</reference>
<proteinExistence type="predicted"/>
<name>A0A9N8PXH1_CHRIL</name>
<protein>
    <submittedName>
        <fullName evidence="1">Uncharacterized protein</fullName>
    </submittedName>
</protein>
<evidence type="ECO:0000313" key="1">
    <source>
        <dbReference type="EMBL" id="CAD0196202.1"/>
    </source>
</evidence>
<organism evidence="1 2">
    <name type="scientific">Chrysodeixis includens</name>
    <name type="common">Soybean looper</name>
    <name type="synonym">Pseudoplusia includens</name>
    <dbReference type="NCBI Taxonomy" id="689277"/>
    <lineage>
        <taxon>Eukaryota</taxon>
        <taxon>Metazoa</taxon>
        <taxon>Ecdysozoa</taxon>
        <taxon>Arthropoda</taxon>
        <taxon>Hexapoda</taxon>
        <taxon>Insecta</taxon>
        <taxon>Pterygota</taxon>
        <taxon>Neoptera</taxon>
        <taxon>Endopterygota</taxon>
        <taxon>Lepidoptera</taxon>
        <taxon>Glossata</taxon>
        <taxon>Ditrysia</taxon>
        <taxon>Noctuoidea</taxon>
        <taxon>Noctuidae</taxon>
        <taxon>Plusiinae</taxon>
        <taxon>Chrysodeixis</taxon>
    </lineage>
</organism>
<evidence type="ECO:0000313" key="2">
    <source>
        <dbReference type="Proteomes" id="UP001154114"/>
    </source>
</evidence>
<dbReference type="AlphaFoldDB" id="A0A9N8PXH1"/>
<keyword evidence="2" id="KW-1185">Reference proteome</keyword>
<accession>A0A9N8PXH1</accession>
<sequence>MYTRAIAFLTTRIFDSFDATPPVTLATRRLVNSVFNSSSCLNNSFLSFVRNSEHLTLPILKTSGLAFLTYEKNNTLDGVADLAFHYFS</sequence>
<dbReference type="Proteomes" id="UP001154114">
    <property type="component" value="Chromosome 4"/>
</dbReference>
<dbReference type="EMBL" id="LR824007">
    <property type="protein sequence ID" value="CAD0196202.1"/>
    <property type="molecule type" value="Genomic_DNA"/>
</dbReference>